<proteinExistence type="predicted"/>
<keyword evidence="1" id="KW-0812">Transmembrane</keyword>
<dbReference type="EMBL" id="FZOS01000003">
    <property type="protein sequence ID" value="SNS26469.1"/>
    <property type="molecule type" value="Genomic_DNA"/>
</dbReference>
<feature type="transmembrane region" description="Helical" evidence="1">
    <location>
        <begin position="206"/>
        <end position="226"/>
    </location>
</feature>
<dbReference type="AlphaFoldDB" id="A0A239D2M4"/>
<feature type="transmembrane region" description="Helical" evidence="1">
    <location>
        <begin position="130"/>
        <end position="154"/>
    </location>
</feature>
<keyword evidence="3" id="KW-1185">Reference proteome</keyword>
<evidence type="ECO:0000256" key="1">
    <source>
        <dbReference type="SAM" id="Phobius"/>
    </source>
</evidence>
<evidence type="ECO:0000313" key="2">
    <source>
        <dbReference type="EMBL" id="SNS26469.1"/>
    </source>
</evidence>
<feature type="transmembrane region" description="Helical" evidence="1">
    <location>
        <begin position="63"/>
        <end position="80"/>
    </location>
</feature>
<evidence type="ECO:0000313" key="3">
    <source>
        <dbReference type="Proteomes" id="UP000198281"/>
    </source>
</evidence>
<keyword evidence="1" id="KW-1133">Transmembrane helix</keyword>
<feature type="transmembrane region" description="Helical" evidence="1">
    <location>
        <begin position="166"/>
        <end position="194"/>
    </location>
</feature>
<keyword evidence="1" id="KW-0472">Membrane</keyword>
<reference evidence="3" key="1">
    <citation type="submission" date="2017-06" db="EMBL/GenBank/DDBJ databases">
        <authorList>
            <person name="Varghese N."/>
            <person name="Submissions S."/>
        </authorList>
    </citation>
    <scope>NUCLEOTIDE SEQUENCE [LARGE SCALE GENOMIC DNA]</scope>
    <source>
        <strain evidence="3">LNB2</strain>
    </source>
</reference>
<feature type="transmembrane region" description="Helical" evidence="1">
    <location>
        <begin position="291"/>
        <end position="313"/>
    </location>
</feature>
<evidence type="ECO:0008006" key="4">
    <source>
        <dbReference type="Google" id="ProtNLM"/>
    </source>
</evidence>
<protein>
    <recommendedName>
        <fullName evidence="4">Glucosyl transferase GtrII</fullName>
    </recommendedName>
</protein>
<sequence length="532" mass="58777">MEESHPREWWSGRTAMLLLVLAAALPLVWPTIPPLTDLPGHMARYKVALDIGQSPYLSRYFEFHWALFGNLGVDLLVMPLARAIGLEPAVKLIVMAIPPLTVAGMLWVAREVHGRVPPTALFALPLAFAYPFQFGFVNFTLSVALMFLGIGLWLRLGRLGRLRLRAALFLPFGFVIFLAHSVGWGMLGLAIFAIEAMAARQNGATWLKAGWAAALACLPLAPPVLLMADWWTNRTNGGGGAGNWRWDAKVYHLLSVLRNTSQIFDILSATALYILVWHGIRKMGLRFDARLGFAGLVLFAAFLALPGVLMGAAYADMRLAAYALGITILALTPTTSDPKWPRIIAVAGIAFCALRLGVQTWTYWTLDRGYQAQSAALDHLPKGSSTFVMANVPCMGTWNAARLDHFGQLAVVRREAFANGQWPMPGGRLLGVRYPQAPAFTLDPSQMLQHEACRQRDSHSLDYALKNLPRPAFDYLWLIDLPRKQWPRDPGLSIVWSRDNAVLYRIRRLPMLNHSAASSPQTAARQAGEATP</sequence>
<dbReference type="Proteomes" id="UP000198281">
    <property type="component" value="Unassembled WGS sequence"/>
</dbReference>
<feature type="transmembrane region" description="Helical" evidence="1">
    <location>
        <begin position="92"/>
        <end position="110"/>
    </location>
</feature>
<organism evidence="2 3">
    <name type="scientific">Edaphosphingomonas laterariae</name>
    <dbReference type="NCBI Taxonomy" id="861865"/>
    <lineage>
        <taxon>Bacteria</taxon>
        <taxon>Pseudomonadati</taxon>
        <taxon>Pseudomonadota</taxon>
        <taxon>Alphaproteobacteria</taxon>
        <taxon>Sphingomonadales</taxon>
        <taxon>Rhizorhabdaceae</taxon>
        <taxon>Edaphosphingomonas</taxon>
    </lineage>
</organism>
<accession>A0A239D2M4</accession>
<gene>
    <name evidence="2" type="ORF">SAMN06295912_103176</name>
</gene>
<name>A0A239D2M4_9SPHN</name>